<organism evidence="4 5">
    <name type="scientific">Alkalibacillus haloalkaliphilus</name>
    <dbReference type="NCBI Taxonomy" id="94136"/>
    <lineage>
        <taxon>Bacteria</taxon>
        <taxon>Bacillati</taxon>
        <taxon>Bacillota</taxon>
        <taxon>Bacilli</taxon>
        <taxon>Bacillales</taxon>
        <taxon>Bacillaceae</taxon>
        <taxon>Alkalibacillus</taxon>
    </lineage>
</organism>
<dbReference type="Proteomes" id="UP000321440">
    <property type="component" value="Unassembled WGS sequence"/>
</dbReference>
<gene>
    <name evidence="4" type="ORF">AHA02nite_10980</name>
</gene>
<dbReference type="PANTHER" id="PTHR43080">
    <property type="entry name" value="CBS DOMAIN-CONTAINING PROTEIN CBSX3, MITOCHONDRIAL"/>
    <property type="match status" value="1"/>
</dbReference>
<keyword evidence="5" id="KW-1185">Reference proteome</keyword>
<dbReference type="PANTHER" id="PTHR43080:SF30">
    <property type="entry name" value="CYCLIC DI-AMP RECEPTOR B"/>
    <property type="match status" value="1"/>
</dbReference>
<dbReference type="InterPro" id="IPR051257">
    <property type="entry name" value="Diverse_CBS-Domain"/>
</dbReference>
<dbReference type="SUPFAM" id="SSF54631">
    <property type="entry name" value="CBS-domain pair"/>
    <property type="match status" value="1"/>
</dbReference>
<feature type="domain" description="CBS" evidence="3">
    <location>
        <begin position="18"/>
        <end position="78"/>
    </location>
</feature>
<dbReference type="SMART" id="SM00116">
    <property type="entry name" value="CBS"/>
    <property type="match status" value="2"/>
</dbReference>
<evidence type="ECO:0000256" key="1">
    <source>
        <dbReference type="ARBA" id="ARBA00023122"/>
    </source>
</evidence>
<accession>A0A511W7F4</accession>
<dbReference type="EMBL" id="BJYA01000004">
    <property type="protein sequence ID" value="GEN45322.1"/>
    <property type="molecule type" value="Genomic_DNA"/>
</dbReference>
<evidence type="ECO:0000313" key="4">
    <source>
        <dbReference type="EMBL" id="GEN45322.1"/>
    </source>
</evidence>
<reference evidence="4 5" key="1">
    <citation type="submission" date="2019-07" db="EMBL/GenBank/DDBJ databases">
        <title>Whole genome shotgun sequence of Alkalibacillus haloalkaliphilus NBRC 103110.</title>
        <authorList>
            <person name="Hosoyama A."/>
            <person name="Uohara A."/>
            <person name="Ohji S."/>
            <person name="Ichikawa N."/>
        </authorList>
    </citation>
    <scope>NUCLEOTIDE SEQUENCE [LARGE SCALE GENOMIC DNA]</scope>
    <source>
        <strain evidence="4 5">NBRC 103110</strain>
    </source>
</reference>
<name>A0A511W7F4_9BACI</name>
<dbReference type="Gene3D" id="3.10.580.10">
    <property type="entry name" value="CBS-domain"/>
    <property type="match status" value="1"/>
</dbReference>
<keyword evidence="1 2" id="KW-0129">CBS domain</keyword>
<evidence type="ECO:0000256" key="2">
    <source>
        <dbReference type="PROSITE-ProRule" id="PRU00703"/>
    </source>
</evidence>
<dbReference type="OrthoDB" id="2375431at2"/>
<feature type="domain" description="CBS" evidence="3">
    <location>
        <begin position="90"/>
        <end position="146"/>
    </location>
</feature>
<dbReference type="Pfam" id="PF00571">
    <property type="entry name" value="CBS"/>
    <property type="match status" value="2"/>
</dbReference>
<protein>
    <submittedName>
        <fullName evidence="4">CBS domain-containing protein</fullName>
    </submittedName>
</protein>
<evidence type="ECO:0000313" key="5">
    <source>
        <dbReference type="Proteomes" id="UP000321440"/>
    </source>
</evidence>
<dbReference type="InterPro" id="IPR048125">
    <property type="entry name" value="CBS_CbpB"/>
</dbReference>
<dbReference type="InterPro" id="IPR000644">
    <property type="entry name" value="CBS_dom"/>
</dbReference>
<dbReference type="PROSITE" id="PS51371">
    <property type="entry name" value="CBS"/>
    <property type="match status" value="2"/>
</dbReference>
<dbReference type="NCBIfam" id="NF041630">
    <property type="entry name" value="CBS_CbpB"/>
    <property type="match status" value="1"/>
</dbReference>
<comment type="caution">
    <text evidence="4">The sequence shown here is derived from an EMBL/GenBank/DDBJ whole genome shotgun (WGS) entry which is preliminary data.</text>
</comment>
<dbReference type="RefSeq" id="WP_146815175.1">
    <property type="nucleotide sequence ID" value="NZ_BJYA01000004.1"/>
</dbReference>
<dbReference type="CDD" id="cd04643">
    <property type="entry name" value="CBS_pair_bac"/>
    <property type="match status" value="1"/>
</dbReference>
<sequence length="149" mass="17284">MLETKEFDLATTLVQEKMVDAEKVAHVQNSNPLEHALLVLTKTGYNAVPVLDFHGKFEGIISKSHILEAMFGVEKIEVELLEKKTVSDCMDREIPTLLIDDTIEQALHELIDYNFVCVVDEDQQMQGIITRRQLLKEYRNEYYRKRNKS</sequence>
<dbReference type="InterPro" id="IPR046342">
    <property type="entry name" value="CBS_dom_sf"/>
</dbReference>
<dbReference type="AlphaFoldDB" id="A0A511W7F4"/>
<proteinExistence type="predicted"/>
<evidence type="ECO:0000259" key="3">
    <source>
        <dbReference type="PROSITE" id="PS51371"/>
    </source>
</evidence>